<organism evidence="10 11">
    <name type="scientific">Pseudochelatococcus contaminans</name>
    <dbReference type="NCBI Taxonomy" id="1538103"/>
    <lineage>
        <taxon>Bacteria</taxon>
        <taxon>Pseudomonadati</taxon>
        <taxon>Pseudomonadota</taxon>
        <taxon>Alphaproteobacteria</taxon>
        <taxon>Hyphomicrobiales</taxon>
        <taxon>Chelatococcaceae</taxon>
        <taxon>Pseudochelatococcus</taxon>
    </lineage>
</organism>
<evidence type="ECO:0000259" key="9">
    <source>
        <dbReference type="PROSITE" id="PS51202"/>
    </source>
</evidence>
<comment type="similarity">
    <text evidence="2">Belongs to the AAE transporter (TC 2.A.81) family.</text>
</comment>
<comment type="caution">
    <text evidence="10">The sequence shown here is derived from an EMBL/GenBank/DDBJ whole genome shotgun (WGS) entry which is preliminary data.</text>
</comment>
<dbReference type="InterPro" id="IPR006512">
    <property type="entry name" value="YidE_YbjL"/>
</dbReference>
<evidence type="ECO:0000256" key="6">
    <source>
        <dbReference type="ARBA" id="ARBA00022989"/>
    </source>
</evidence>
<dbReference type="InterPro" id="IPR006037">
    <property type="entry name" value="RCK_C"/>
</dbReference>
<dbReference type="Gene3D" id="3.30.70.1450">
    <property type="entry name" value="Regulator of K+ conductance, C-terminal domain"/>
    <property type="match status" value="2"/>
</dbReference>
<dbReference type="AlphaFoldDB" id="A0A7W5Z1M9"/>
<dbReference type="GO" id="GO:0006813">
    <property type="term" value="P:potassium ion transport"/>
    <property type="evidence" value="ECO:0007669"/>
    <property type="project" value="InterPro"/>
</dbReference>
<feature type="transmembrane region" description="Helical" evidence="8">
    <location>
        <begin position="413"/>
        <end position="433"/>
    </location>
</feature>
<sequence>MLHWMLTTLRSNPEIAVFLTVAIGYPLGKIEYRGFSLGSVTTTLLVGILVGQLDIAVSHDLAMVFFLLFLFAVGYGVGPQFVRALAQDGAKQALFATVVSVVFVATAYIVARVAGYDAGYGSGLFAGASTVSAALGLSTNTIQGLGLSLEQTRSMVGALSTAFAMTYIYGTVGSIFIICQIGPRLLRIDLPSACRSYETRLGGLGDPADTSWHHFIIRAYHLSDNAPQVGKTVAQVEDSLPHSRVFFDRIRRADQMIDAHEDTVLQAGDTVSVAGARGTLGMLFSRGSEEVEDPEMLDVPAGGTDVVVTKRAYDGKTLSDLAHDPLTHGLFLVRIRRGASGTDIPVLPQTQIHRGDVLTVIGRPQRIRAVLGVIGRADFSTTETDVTAIFLAIALGALIGIPIVTVAGVPLTLSMAGGVLIAGIAAGWQRFVYPAFGNVPPQVTWFMNVVGLNIFIAVIGITSGPSFVAGVQQMGLSLFLWGMAVTTIPIIIALLIGKYIFRFDDALVLGCCAGACISTPSLGMIASQAHSKVPALGYTVPYAVSNTLLTIGGIVIVLLLQ</sequence>
<dbReference type="PANTHER" id="PTHR30445">
    <property type="entry name" value="K(+)_H(+) ANTIPORTER SUBUNIT KHTT"/>
    <property type="match status" value="1"/>
</dbReference>
<feature type="transmembrane region" description="Helical" evidence="8">
    <location>
        <begin position="386"/>
        <end position="407"/>
    </location>
</feature>
<feature type="transmembrane region" description="Helical" evidence="8">
    <location>
        <begin position="474"/>
        <end position="495"/>
    </location>
</feature>
<dbReference type="PROSITE" id="PS51202">
    <property type="entry name" value="RCK_C"/>
    <property type="match status" value="1"/>
</dbReference>
<dbReference type="EMBL" id="JACICC010000001">
    <property type="protein sequence ID" value="MBB3808348.1"/>
    <property type="molecule type" value="Genomic_DNA"/>
</dbReference>
<dbReference type="InterPro" id="IPR050144">
    <property type="entry name" value="AAE_transporter"/>
</dbReference>
<feature type="transmembrane region" description="Helical" evidence="8">
    <location>
        <begin position="507"/>
        <end position="527"/>
    </location>
</feature>
<keyword evidence="7 8" id="KW-0472">Membrane</keyword>
<comment type="subcellular location">
    <subcellularLocation>
        <location evidence="1">Cell membrane</location>
        <topology evidence="1">Multi-pass membrane protein</topology>
    </subcellularLocation>
</comment>
<evidence type="ECO:0000256" key="1">
    <source>
        <dbReference type="ARBA" id="ARBA00004651"/>
    </source>
</evidence>
<feature type="transmembrane region" description="Helical" evidence="8">
    <location>
        <begin position="94"/>
        <end position="114"/>
    </location>
</feature>
<dbReference type="NCBIfam" id="TIGR01625">
    <property type="entry name" value="YidE_YbjL_dupl"/>
    <property type="match status" value="1"/>
</dbReference>
<feature type="transmembrane region" description="Helical" evidence="8">
    <location>
        <begin position="539"/>
        <end position="560"/>
    </location>
</feature>
<dbReference type="GO" id="GO:0008324">
    <property type="term" value="F:monoatomic cation transmembrane transporter activity"/>
    <property type="evidence" value="ECO:0007669"/>
    <property type="project" value="InterPro"/>
</dbReference>
<reference evidence="10 11" key="1">
    <citation type="submission" date="2020-08" db="EMBL/GenBank/DDBJ databases">
        <title>Genomic Encyclopedia of Type Strains, Phase IV (KMG-IV): sequencing the most valuable type-strain genomes for metagenomic binning, comparative biology and taxonomic classification.</title>
        <authorList>
            <person name="Goeker M."/>
        </authorList>
    </citation>
    <scope>NUCLEOTIDE SEQUENCE [LARGE SCALE GENOMIC DNA]</scope>
    <source>
        <strain evidence="10 11">DSM 28760</strain>
    </source>
</reference>
<dbReference type="NCBIfam" id="TIGR03802">
    <property type="entry name" value="Asp_Ala_antiprt"/>
    <property type="match status" value="1"/>
</dbReference>
<name>A0A7W5Z1M9_9HYPH</name>
<gene>
    <name evidence="10" type="ORF">FHS81_000402</name>
</gene>
<dbReference type="GO" id="GO:0005886">
    <property type="term" value="C:plasma membrane"/>
    <property type="evidence" value="ECO:0007669"/>
    <property type="project" value="UniProtKB-SubCell"/>
</dbReference>
<evidence type="ECO:0000256" key="4">
    <source>
        <dbReference type="ARBA" id="ARBA00022475"/>
    </source>
</evidence>
<dbReference type="Pfam" id="PF06826">
    <property type="entry name" value="Asp-Al_Ex"/>
    <property type="match status" value="2"/>
</dbReference>
<keyword evidence="11" id="KW-1185">Reference proteome</keyword>
<proteinExistence type="inferred from homology"/>
<evidence type="ECO:0000313" key="11">
    <source>
        <dbReference type="Proteomes" id="UP000537592"/>
    </source>
</evidence>
<feature type="transmembrane region" description="Helical" evidence="8">
    <location>
        <begin position="445"/>
        <end position="468"/>
    </location>
</feature>
<protein>
    <submittedName>
        <fullName evidence="10">Putative transport protein</fullName>
    </submittedName>
</protein>
<dbReference type="InterPro" id="IPR036721">
    <property type="entry name" value="RCK_C_sf"/>
</dbReference>
<dbReference type="PANTHER" id="PTHR30445:SF9">
    <property type="match status" value="1"/>
</dbReference>
<keyword evidence="3" id="KW-0813">Transport</keyword>
<feature type="transmembrane region" description="Helical" evidence="8">
    <location>
        <begin position="155"/>
        <end position="178"/>
    </location>
</feature>
<dbReference type="SUPFAM" id="SSF116726">
    <property type="entry name" value="TrkA C-terminal domain-like"/>
    <property type="match status" value="2"/>
</dbReference>
<evidence type="ECO:0000256" key="3">
    <source>
        <dbReference type="ARBA" id="ARBA00022448"/>
    </source>
</evidence>
<evidence type="ECO:0000256" key="5">
    <source>
        <dbReference type="ARBA" id="ARBA00022692"/>
    </source>
</evidence>
<accession>A0A7W5Z1M9</accession>
<evidence type="ECO:0000256" key="2">
    <source>
        <dbReference type="ARBA" id="ARBA00009854"/>
    </source>
</evidence>
<dbReference type="InterPro" id="IPR022457">
    <property type="entry name" value="Asp_Ala_antiprt"/>
</dbReference>
<keyword evidence="6 8" id="KW-1133">Transmembrane helix</keyword>
<feature type="transmembrane region" description="Helical" evidence="8">
    <location>
        <begin position="61"/>
        <end position="82"/>
    </location>
</feature>
<feature type="domain" description="RCK C-terminal" evidence="9">
    <location>
        <begin position="289"/>
        <end position="376"/>
    </location>
</feature>
<dbReference type="Proteomes" id="UP000537592">
    <property type="component" value="Unassembled WGS sequence"/>
</dbReference>
<evidence type="ECO:0000256" key="7">
    <source>
        <dbReference type="ARBA" id="ARBA00023136"/>
    </source>
</evidence>
<feature type="transmembrane region" description="Helical" evidence="8">
    <location>
        <begin position="35"/>
        <end position="55"/>
    </location>
</feature>
<evidence type="ECO:0000256" key="8">
    <source>
        <dbReference type="SAM" id="Phobius"/>
    </source>
</evidence>
<evidence type="ECO:0000313" key="10">
    <source>
        <dbReference type="EMBL" id="MBB3808348.1"/>
    </source>
</evidence>
<keyword evidence="4" id="KW-1003">Cell membrane</keyword>
<keyword evidence="5 8" id="KW-0812">Transmembrane</keyword>
<dbReference type="Pfam" id="PF02080">
    <property type="entry name" value="TrkA_C"/>
    <property type="match status" value="1"/>
</dbReference>